<keyword evidence="1 6" id="KW-0963">Cytoplasm</keyword>
<evidence type="ECO:0000259" key="8">
    <source>
        <dbReference type="PROSITE" id="PS51061"/>
    </source>
</evidence>
<comment type="subunit">
    <text evidence="6">Forms a complex with KhpA.</text>
</comment>
<keyword evidence="2 6" id="KW-0694">RNA-binding</keyword>
<dbReference type="SMART" id="SM00393">
    <property type="entry name" value="R3H"/>
    <property type="match status" value="1"/>
</dbReference>
<evidence type="ECO:0000256" key="1">
    <source>
        <dbReference type="ARBA" id="ARBA00022490"/>
    </source>
</evidence>
<evidence type="ECO:0000256" key="4">
    <source>
        <dbReference type="ARBA" id="ARBA00023186"/>
    </source>
</evidence>
<dbReference type="InterPro" id="IPR038008">
    <property type="entry name" value="Jag_KH"/>
</dbReference>
<comment type="function">
    <text evidence="6">A probable RNA chaperone. Forms a complex with KhpA which binds to cellular RNA and controls its expression. Plays a role in peptidoglycan (PG) homeostasis and cell length regulation.</text>
</comment>
<dbReference type="InterPro" id="IPR015946">
    <property type="entry name" value="KH_dom-like_a/b"/>
</dbReference>
<evidence type="ECO:0000256" key="5">
    <source>
        <dbReference type="ARBA" id="ARBA00023316"/>
    </source>
</evidence>
<dbReference type="NCBIfam" id="NF041568">
    <property type="entry name" value="Jag_EloR"/>
    <property type="match status" value="1"/>
</dbReference>
<comment type="caution">
    <text evidence="9">The sequence shown here is derived from an EMBL/GenBank/DDBJ whole genome shotgun (WGS) entry which is preliminary data.</text>
</comment>
<keyword evidence="4 6" id="KW-0143">Chaperone</keyword>
<proteinExistence type="inferred from homology"/>
<accession>A0A7X2V5H3</accession>
<keyword evidence="3 6" id="KW-0133">Cell shape</keyword>
<dbReference type="AlphaFoldDB" id="A0A7X2V5H3"/>
<evidence type="ECO:0000256" key="6">
    <source>
        <dbReference type="HAMAP-Rule" id="MF_00867"/>
    </source>
</evidence>
<dbReference type="CDD" id="cd02644">
    <property type="entry name" value="R3H_jag"/>
    <property type="match status" value="1"/>
</dbReference>
<dbReference type="CDD" id="cd02414">
    <property type="entry name" value="KH-II_Jag"/>
    <property type="match status" value="1"/>
</dbReference>
<dbReference type="SUPFAM" id="SSF82708">
    <property type="entry name" value="R3H domain"/>
    <property type="match status" value="1"/>
</dbReference>
<dbReference type="GO" id="GO:0008360">
    <property type="term" value="P:regulation of cell shape"/>
    <property type="evidence" value="ECO:0007669"/>
    <property type="project" value="UniProtKB-KW"/>
</dbReference>
<dbReference type="Gene3D" id="3.30.30.80">
    <property type="entry name" value="probable RNA-binding protein from clostridium symbiosum atcc 14940"/>
    <property type="match status" value="1"/>
</dbReference>
<dbReference type="GO" id="GO:0005737">
    <property type="term" value="C:cytoplasm"/>
    <property type="evidence" value="ECO:0007669"/>
    <property type="project" value="UniProtKB-SubCell"/>
</dbReference>
<keyword evidence="5 6" id="KW-0961">Cell wall biogenesis/degradation</keyword>
<evidence type="ECO:0000256" key="7">
    <source>
        <dbReference type="SAM" id="MobiDB-lite"/>
    </source>
</evidence>
<name>A0A7X2V5H3_9BACI</name>
<comment type="similarity">
    <text evidence="6">Belongs to the KhpB RNA-binding protein family.</text>
</comment>
<feature type="domain" description="R3H" evidence="8">
    <location>
        <begin position="181"/>
        <end position="247"/>
    </location>
</feature>
<comment type="domain">
    <text evidence="6">Has an N-terminal Jag-N domain and 2 RNA-binding domains (KH and R3H).</text>
</comment>
<dbReference type="InterPro" id="IPR001374">
    <property type="entry name" value="R3H_dom"/>
</dbReference>
<dbReference type="EMBL" id="WMIB01000011">
    <property type="protein sequence ID" value="MTH54164.1"/>
    <property type="molecule type" value="Genomic_DNA"/>
</dbReference>
<dbReference type="PANTHER" id="PTHR35800:SF1">
    <property type="entry name" value="RNA-BINDING PROTEIN KHPB"/>
    <property type="match status" value="1"/>
</dbReference>
<dbReference type="InterPro" id="IPR036867">
    <property type="entry name" value="R3H_dom_sf"/>
</dbReference>
<dbReference type="InterPro" id="IPR039247">
    <property type="entry name" value="KhpB"/>
</dbReference>
<dbReference type="Proteomes" id="UP000434639">
    <property type="component" value="Unassembled WGS sequence"/>
</dbReference>
<keyword evidence="10" id="KW-1185">Reference proteome</keyword>
<dbReference type="Pfam" id="PF13083">
    <property type="entry name" value="KH_KhpA-B"/>
    <property type="match status" value="1"/>
</dbReference>
<dbReference type="InterPro" id="IPR032782">
    <property type="entry name" value="KhpB_N"/>
</dbReference>
<comment type="caution">
    <text evidence="6">Lacks conserved residue(s) required for the propagation of feature annotation.</text>
</comment>
<dbReference type="Gene3D" id="3.30.1370.50">
    <property type="entry name" value="R3H-like domain"/>
    <property type="match status" value="1"/>
</dbReference>
<dbReference type="InterPro" id="IPR034079">
    <property type="entry name" value="R3H_KhpB"/>
</dbReference>
<dbReference type="SMART" id="SM01245">
    <property type="entry name" value="Jag_N"/>
    <property type="match status" value="1"/>
</dbReference>
<dbReference type="Pfam" id="PF01424">
    <property type="entry name" value="R3H"/>
    <property type="match status" value="1"/>
</dbReference>
<dbReference type="HAMAP" id="MF_00867">
    <property type="entry name" value="KhpB"/>
    <property type="match status" value="1"/>
</dbReference>
<evidence type="ECO:0000256" key="2">
    <source>
        <dbReference type="ARBA" id="ARBA00022884"/>
    </source>
</evidence>
<dbReference type="PANTHER" id="PTHR35800">
    <property type="entry name" value="PROTEIN JAG"/>
    <property type="match status" value="1"/>
</dbReference>
<dbReference type="Gene3D" id="3.30.300.20">
    <property type="match status" value="1"/>
</dbReference>
<evidence type="ECO:0000313" key="10">
    <source>
        <dbReference type="Proteomes" id="UP000434639"/>
    </source>
</evidence>
<dbReference type="Pfam" id="PF14804">
    <property type="entry name" value="Jag_N"/>
    <property type="match status" value="1"/>
</dbReference>
<dbReference type="PROSITE" id="PS51061">
    <property type="entry name" value="R3H"/>
    <property type="match status" value="1"/>
</dbReference>
<dbReference type="InterPro" id="IPR038247">
    <property type="entry name" value="Jag_N_dom_sf"/>
</dbReference>
<organism evidence="9 10">
    <name type="scientific">Metabacillus mangrovi</name>
    <dbReference type="NCBI Taxonomy" id="1491830"/>
    <lineage>
        <taxon>Bacteria</taxon>
        <taxon>Bacillati</taxon>
        <taxon>Bacillota</taxon>
        <taxon>Bacilli</taxon>
        <taxon>Bacillales</taxon>
        <taxon>Bacillaceae</taxon>
        <taxon>Metabacillus</taxon>
    </lineage>
</organism>
<dbReference type="OrthoDB" id="9794483at2"/>
<feature type="region of interest" description="Disordered" evidence="7">
    <location>
        <begin position="64"/>
        <end position="101"/>
    </location>
</feature>
<gene>
    <name evidence="6" type="primary">khpB</name>
    <name evidence="6" type="synonym">eloR</name>
    <name evidence="9" type="ORF">GKZ89_12195</name>
</gene>
<protein>
    <recommendedName>
        <fullName evidence="6">RNA-binding protein KhpB</fullName>
    </recommendedName>
    <alternativeName>
        <fullName evidence="6">RNA-binding protein EloR</fullName>
    </alternativeName>
</protein>
<feature type="compositionally biased region" description="Basic and acidic residues" evidence="7">
    <location>
        <begin position="77"/>
        <end position="92"/>
    </location>
</feature>
<comment type="subcellular location">
    <subcellularLocation>
        <location evidence="6">Cytoplasm</location>
    </subcellularLocation>
</comment>
<dbReference type="GO" id="GO:0071555">
    <property type="term" value="P:cell wall organization"/>
    <property type="evidence" value="ECO:0007669"/>
    <property type="project" value="UniProtKB-KW"/>
</dbReference>
<evidence type="ECO:0000256" key="3">
    <source>
        <dbReference type="ARBA" id="ARBA00022960"/>
    </source>
</evidence>
<dbReference type="GO" id="GO:0003723">
    <property type="term" value="F:RNA binding"/>
    <property type="evidence" value="ECO:0007669"/>
    <property type="project" value="UniProtKB-UniRule"/>
</dbReference>
<dbReference type="PROSITE" id="PS50084">
    <property type="entry name" value="KH_TYPE_1"/>
    <property type="match status" value="1"/>
</dbReference>
<sequence>MNEATAAGSNVEEAVSAALKLLKASREEVTIEVLSEGRRGFLGFGKKEARVRVVLSAPEQTELPKVEEPVLPAAPDTEEKAELPAAKPENHAPPKAVSEVPGEEAHAYLKSVVEQMGVKATVEKIQKGRNLTFLIEGENMALLIGKRGQTLNSLQYLTQLAANRHSDQYFHVTVDAESYRQRREESLVQLAGKLAGQALSTSKEVALEPMPSNERKIIHAALARNRNVSTYSAGEEPRRYIVIVPKK</sequence>
<dbReference type="GO" id="GO:0009252">
    <property type="term" value="P:peptidoglycan biosynthetic process"/>
    <property type="evidence" value="ECO:0007669"/>
    <property type="project" value="UniProtKB-UniRule"/>
</dbReference>
<dbReference type="RefSeq" id="WP_155112684.1">
    <property type="nucleotide sequence ID" value="NZ_WMIB01000011.1"/>
</dbReference>
<evidence type="ECO:0000313" key="9">
    <source>
        <dbReference type="EMBL" id="MTH54164.1"/>
    </source>
</evidence>
<reference evidence="9 10" key="1">
    <citation type="journal article" date="2017" name="Int. J. Syst. Evol. Microbiol.">
        <title>Bacillus mangrovi sp. nov., isolated from a sediment sample from a mangrove forest.</title>
        <authorList>
            <person name="Gupta V."/>
            <person name="Singh P.K."/>
            <person name="Korpole S."/>
            <person name="Tanuku N.R.S."/>
            <person name="Pinnaka A.K."/>
        </authorList>
    </citation>
    <scope>NUCLEOTIDE SEQUENCE [LARGE SCALE GENOMIC DNA]</scope>
    <source>
        <strain evidence="9 10">KCTC 33872</strain>
    </source>
</reference>